<dbReference type="Proteomes" id="UP001500390">
    <property type="component" value="Unassembled WGS sequence"/>
</dbReference>
<keyword evidence="2" id="KW-1185">Reference proteome</keyword>
<gene>
    <name evidence="1" type="ORF">GCM10023153_31450</name>
</gene>
<comment type="caution">
    <text evidence="1">The sequence shown here is derived from an EMBL/GenBank/DDBJ whole genome shotgun (WGS) entry which is preliminary data.</text>
</comment>
<protein>
    <submittedName>
        <fullName evidence="1">Uncharacterized protein</fullName>
    </submittedName>
</protein>
<dbReference type="EMBL" id="BAABFX010000047">
    <property type="protein sequence ID" value="GAA4402379.1"/>
    <property type="molecule type" value="Genomic_DNA"/>
</dbReference>
<evidence type="ECO:0000313" key="1">
    <source>
        <dbReference type="EMBL" id="GAA4402379.1"/>
    </source>
</evidence>
<name>A0ABP8K9Y8_9MICO</name>
<organism evidence="1 2">
    <name type="scientific">Ornithinibacter aureus</name>
    <dbReference type="NCBI Taxonomy" id="622664"/>
    <lineage>
        <taxon>Bacteria</taxon>
        <taxon>Bacillati</taxon>
        <taxon>Actinomycetota</taxon>
        <taxon>Actinomycetes</taxon>
        <taxon>Micrococcales</taxon>
        <taxon>Intrasporangiaceae</taxon>
        <taxon>Ornithinibacter</taxon>
    </lineage>
</organism>
<accession>A0ABP8K9Y8</accession>
<proteinExistence type="predicted"/>
<reference evidence="2" key="1">
    <citation type="journal article" date="2019" name="Int. J. Syst. Evol. Microbiol.">
        <title>The Global Catalogue of Microorganisms (GCM) 10K type strain sequencing project: providing services to taxonomists for standard genome sequencing and annotation.</title>
        <authorList>
            <consortium name="The Broad Institute Genomics Platform"/>
            <consortium name="The Broad Institute Genome Sequencing Center for Infectious Disease"/>
            <person name="Wu L."/>
            <person name="Ma J."/>
        </authorList>
    </citation>
    <scope>NUCLEOTIDE SEQUENCE [LARGE SCALE GENOMIC DNA]</scope>
    <source>
        <strain evidence="2">JCM 17738</strain>
    </source>
</reference>
<sequence>MDPGTPPRLVLITAVSNWSASATVVLLSPELEQGTSTDRLLRGADTGLGYDVIALPDITGLAWLVQVGPVLGHAATDLDEATVAGVALRDELDGRWRWKENELDALVALTSECRYQLVDGTEDVARVIDPMAFDSAQVPLAARAQLARVATRLLACDQVRLPAQVLPALPVPHRDVSFALWAAVRDQVHRRHKLLLRPHALRDGAAEQVGALRDVRDDTLVAVLWDLAAELPAHVRCITVESVSTLWGSSPHGPEVWYQSVVIGGRRHQVVVSEADRGKAAHV</sequence>
<evidence type="ECO:0000313" key="2">
    <source>
        <dbReference type="Proteomes" id="UP001500390"/>
    </source>
</evidence>